<feature type="region of interest" description="Disordered" evidence="1">
    <location>
        <begin position="139"/>
        <end position="162"/>
    </location>
</feature>
<proteinExistence type="predicted"/>
<feature type="compositionally biased region" description="Low complexity" evidence="1">
    <location>
        <begin position="231"/>
        <end position="255"/>
    </location>
</feature>
<feature type="region of interest" description="Disordered" evidence="1">
    <location>
        <begin position="1"/>
        <end position="76"/>
    </location>
</feature>
<feature type="region of interest" description="Disordered" evidence="1">
    <location>
        <begin position="95"/>
        <end position="118"/>
    </location>
</feature>
<feature type="compositionally biased region" description="Basic and acidic residues" evidence="1">
    <location>
        <begin position="107"/>
        <end position="118"/>
    </location>
</feature>
<evidence type="ECO:0000313" key="3">
    <source>
        <dbReference type="Proteomes" id="UP001595075"/>
    </source>
</evidence>
<sequence>MSASTSNTKQKKVRYEPGTKGPSSSSHHHRSSRSPSDRDSGVGSSSASDRASLGSGTSPSNTNINSSSISTQRHNLRAVQEALDAANDQIRQVEAEKASLSSMLAESNRENRMLKKEKNDLHNRVEELLDELEDERKRIERMRRGSSEKKSPPRRSSPRNSREIEEAALAAFQRDAARRANSYQQQQQAQMYPAVPQAPANLAPNPFLPSPRNSSSGLPGVAFSPERVALSSSSSYGPPSASPSVVSYSGAPSSSYTHAHAPLPSRSRHGSSGSSVVDGRYHLSPL</sequence>
<feature type="region of interest" description="Disordered" evidence="1">
    <location>
        <begin position="197"/>
        <end position="286"/>
    </location>
</feature>
<feature type="compositionally biased region" description="Low complexity" evidence="1">
    <location>
        <begin position="41"/>
        <end position="71"/>
    </location>
</feature>
<gene>
    <name evidence="2" type="ORF">VTL71DRAFT_14545</name>
</gene>
<evidence type="ECO:0000256" key="1">
    <source>
        <dbReference type="SAM" id="MobiDB-lite"/>
    </source>
</evidence>
<keyword evidence="3" id="KW-1185">Reference proteome</keyword>
<dbReference type="EMBL" id="JAZHXI010000007">
    <property type="protein sequence ID" value="KAL2069866.1"/>
    <property type="molecule type" value="Genomic_DNA"/>
</dbReference>
<organism evidence="2 3">
    <name type="scientific">Oculimacula yallundae</name>
    <dbReference type="NCBI Taxonomy" id="86028"/>
    <lineage>
        <taxon>Eukaryota</taxon>
        <taxon>Fungi</taxon>
        <taxon>Dikarya</taxon>
        <taxon>Ascomycota</taxon>
        <taxon>Pezizomycotina</taxon>
        <taxon>Leotiomycetes</taxon>
        <taxon>Helotiales</taxon>
        <taxon>Ploettnerulaceae</taxon>
        <taxon>Oculimacula</taxon>
    </lineage>
</organism>
<protein>
    <submittedName>
        <fullName evidence="2">Uncharacterized protein</fullName>
    </submittedName>
</protein>
<name>A0ABR4CIS6_9HELO</name>
<evidence type="ECO:0000313" key="2">
    <source>
        <dbReference type="EMBL" id="KAL2069866.1"/>
    </source>
</evidence>
<feature type="compositionally biased region" description="Basic and acidic residues" evidence="1">
    <location>
        <begin position="139"/>
        <end position="151"/>
    </location>
</feature>
<dbReference type="Proteomes" id="UP001595075">
    <property type="component" value="Unassembled WGS sequence"/>
</dbReference>
<comment type="caution">
    <text evidence="2">The sequence shown here is derived from an EMBL/GenBank/DDBJ whole genome shotgun (WGS) entry which is preliminary data.</text>
</comment>
<reference evidence="2 3" key="1">
    <citation type="journal article" date="2024" name="Commun. Biol.">
        <title>Comparative genomic analysis of thermophilic fungi reveals convergent evolutionary adaptations and gene losses.</title>
        <authorList>
            <person name="Steindorff A.S."/>
            <person name="Aguilar-Pontes M.V."/>
            <person name="Robinson A.J."/>
            <person name="Andreopoulos B."/>
            <person name="LaButti K."/>
            <person name="Kuo A."/>
            <person name="Mondo S."/>
            <person name="Riley R."/>
            <person name="Otillar R."/>
            <person name="Haridas S."/>
            <person name="Lipzen A."/>
            <person name="Grimwood J."/>
            <person name="Schmutz J."/>
            <person name="Clum A."/>
            <person name="Reid I.D."/>
            <person name="Moisan M.C."/>
            <person name="Butler G."/>
            <person name="Nguyen T.T.M."/>
            <person name="Dewar K."/>
            <person name="Conant G."/>
            <person name="Drula E."/>
            <person name="Henrissat B."/>
            <person name="Hansel C."/>
            <person name="Singer S."/>
            <person name="Hutchinson M.I."/>
            <person name="de Vries R.P."/>
            <person name="Natvig D.O."/>
            <person name="Powell A.J."/>
            <person name="Tsang A."/>
            <person name="Grigoriev I.V."/>
        </authorList>
    </citation>
    <scope>NUCLEOTIDE SEQUENCE [LARGE SCALE GENOMIC DNA]</scope>
    <source>
        <strain evidence="2 3">CBS 494.80</strain>
    </source>
</reference>
<accession>A0ABR4CIS6</accession>